<dbReference type="Proteomes" id="UP000630615">
    <property type="component" value="Unassembled WGS sequence"/>
</dbReference>
<dbReference type="EMBL" id="BMKI01000002">
    <property type="protein sequence ID" value="GGC87886.1"/>
    <property type="molecule type" value="Genomic_DNA"/>
</dbReference>
<dbReference type="InterPro" id="IPR021145">
    <property type="entry name" value="Portal_protein_SPP1_Gp6-like"/>
</dbReference>
<sequence length="472" mass="53893">MAIAIDRELAGDINNPSYDVINYCIEEHEKEIPRLQMLFDYYDGKPHKINEQATSATHDNDEINVNNARYVTDMMTGFTVGNPISYVAPKDGQIKPFTDALTKMKIAKHDMEVEKDLSSMGIGYELHYLSVNPKTKETIPKVSSIDPRGMILVVDDTVERNPLFAIRPREKQNLKREKYWEHTIYTPMWTITYKSKSKKLIQEQLMEPPKVKENFYGDVPVVEFRNNEEKQGDYEQQLSQIDAINMLQTDRIKDKRNFVKALMILYGFSLPEEKPNEVNGSLVINAPAKEAGANAEFVTNTFQESEVQVLADSLLDDFHKTSYVPNLNDENFAGNISGEAMKFKLLGLLLALSVKTGYFEDGVIRRLKLIENILNVKGQNVDSEGIVVKFKVNLPFNRKDVIEQIKESQEFIPLLISLGWLDDVDNPEELIEMLNAQKEETMKMNAKAIGVQAEDSHSDLDDEPEEEVDDEK</sequence>
<reference evidence="3" key="1">
    <citation type="journal article" date="2019" name="Int. J. Syst. Evol. Microbiol.">
        <title>The Global Catalogue of Microorganisms (GCM) 10K type strain sequencing project: providing services to taxonomists for standard genome sequencing and annotation.</title>
        <authorList>
            <consortium name="The Broad Institute Genomics Platform"/>
            <consortium name="The Broad Institute Genome Sequencing Center for Infectious Disease"/>
            <person name="Wu L."/>
            <person name="Ma J."/>
        </authorList>
    </citation>
    <scope>NUCLEOTIDE SEQUENCE [LARGE SCALE GENOMIC DNA]</scope>
    <source>
        <strain evidence="3">CGMCC 1.15942</strain>
    </source>
</reference>
<gene>
    <name evidence="2" type="ORF">GCM10011573_16920</name>
</gene>
<evidence type="ECO:0008006" key="4">
    <source>
        <dbReference type="Google" id="ProtNLM"/>
    </source>
</evidence>
<dbReference type="NCBIfam" id="TIGR01538">
    <property type="entry name" value="portal_SPP1"/>
    <property type="match status" value="1"/>
</dbReference>
<dbReference type="InterPro" id="IPR006428">
    <property type="entry name" value="Portal_SPP1-type"/>
</dbReference>
<evidence type="ECO:0000256" key="1">
    <source>
        <dbReference type="SAM" id="MobiDB-lite"/>
    </source>
</evidence>
<feature type="region of interest" description="Disordered" evidence="1">
    <location>
        <begin position="450"/>
        <end position="472"/>
    </location>
</feature>
<protein>
    <recommendedName>
        <fullName evidence="4">Phage portal protein</fullName>
    </recommendedName>
</protein>
<evidence type="ECO:0000313" key="2">
    <source>
        <dbReference type="EMBL" id="GGC87886.1"/>
    </source>
</evidence>
<organism evidence="2 3">
    <name type="scientific">Enterococcus wangshanyuanii</name>
    <dbReference type="NCBI Taxonomy" id="2005703"/>
    <lineage>
        <taxon>Bacteria</taxon>
        <taxon>Bacillati</taxon>
        <taxon>Bacillota</taxon>
        <taxon>Bacilli</taxon>
        <taxon>Lactobacillales</taxon>
        <taxon>Enterococcaceae</taxon>
        <taxon>Enterococcus</taxon>
    </lineage>
</organism>
<feature type="compositionally biased region" description="Acidic residues" evidence="1">
    <location>
        <begin position="460"/>
        <end position="472"/>
    </location>
</feature>
<evidence type="ECO:0000313" key="3">
    <source>
        <dbReference type="Proteomes" id="UP000630615"/>
    </source>
</evidence>
<comment type="caution">
    <text evidence="2">The sequence shown here is derived from an EMBL/GenBank/DDBJ whole genome shotgun (WGS) entry which is preliminary data.</text>
</comment>
<dbReference type="RefSeq" id="WP_088269551.1">
    <property type="nucleotide sequence ID" value="NZ_BMKI01000002.1"/>
</dbReference>
<keyword evidence="3" id="KW-1185">Reference proteome</keyword>
<proteinExistence type="predicted"/>
<accession>A0ABQ1P0I8</accession>
<name>A0ABQ1P0I8_9ENTE</name>
<dbReference type="Pfam" id="PF05133">
    <property type="entry name" value="SPP1_portal"/>
    <property type="match status" value="1"/>
</dbReference>